<keyword evidence="3" id="KW-0808">Transferase</keyword>
<dbReference type="GO" id="GO:0006351">
    <property type="term" value="P:DNA-templated transcription"/>
    <property type="evidence" value="ECO:0007669"/>
    <property type="project" value="InterPro"/>
</dbReference>
<dbReference type="InterPro" id="IPR037033">
    <property type="entry name" value="DNA-dir_RNAP_su2_hyb_sf"/>
</dbReference>
<evidence type="ECO:0000313" key="7">
    <source>
        <dbReference type="EMBL" id="RWR98642.1"/>
    </source>
</evidence>
<evidence type="ECO:0000259" key="6">
    <source>
        <dbReference type="Pfam" id="PF00562"/>
    </source>
</evidence>
<dbReference type="InterPro" id="IPR007120">
    <property type="entry name" value="DNA-dir_RNAP_su2_dom"/>
</dbReference>
<dbReference type="EMBL" id="NCKU01020108">
    <property type="protein sequence ID" value="RWR98642.1"/>
    <property type="molecule type" value="Genomic_DNA"/>
</dbReference>
<dbReference type="Pfam" id="PF00562">
    <property type="entry name" value="RNA_pol_Rpb2_6"/>
    <property type="match status" value="1"/>
</dbReference>
<evidence type="ECO:0000256" key="1">
    <source>
        <dbReference type="ARBA" id="ARBA00012418"/>
    </source>
</evidence>
<proteinExistence type="predicted"/>
<accession>A0A3S3NNH5</accession>
<dbReference type="SUPFAM" id="SSF64484">
    <property type="entry name" value="beta and beta-prime subunits of DNA dependent RNA-polymerase"/>
    <property type="match status" value="1"/>
</dbReference>
<organism evidence="7 8">
    <name type="scientific">Dinothrombium tinctorium</name>
    <dbReference type="NCBI Taxonomy" id="1965070"/>
    <lineage>
        <taxon>Eukaryota</taxon>
        <taxon>Metazoa</taxon>
        <taxon>Ecdysozoa</taxon>
        <taxon>Arthropoda</taxon>
        <taxon>Chelicerata</taxon>
        <taxon>Arachnida</taxon>
        <taxon>Acari</taxon>
        <taxon>Acariformes</taxon>
        <taxon>Trombidiformes</taxon>
        <taxon>Prostigmata</taxon>
        <taxon>Anystina</taxon>
        <taxon>Parasitengona</taxon>
        <taxon>Trombidioidea</taxon>
        <taxon>Trombidiidae</taxon>
        <taxon>Dinothrombium</taxon>
    </lineage>
</organism>
<evidence type="ECO:0000256" key="3">
    <source>
        <dbReference type="ARBA" id="ARBA00022679"/>
    </source>
</evidence>
<dbReference type="EC" id="2.7.7.6" evidence="1"/>
<dbReference type="OrthoDB" id="10248617at2759"/>
<keyword evidence="8" id="KW-1185">Reference proteome</keyword>
<evidence type="ECO:0000256" key="5">
    <source>
        <dbReference type="ARBA" id="ARBA00023163"/>
    </source>
</evidence>
<dbReference type="STRING" id="1965070.A0A3S3NNH5"/>
<evidence type="ECO:0000256" key="4">
    <source>
        <dbReference type="ARBA" id="ARBA00022695"/>
    </source>
</evidence>
<protein>
    <recommendedName>
        <fullName evidence="1">DNA-directed RNA polymerase</fullName>
        <ecNumber evidence="1">2.7.7.6</ecNumber>
    </recommendedName>
</protein>
<name>A0A3S3NNH5_9ACAR</name>
<keyword evidence="4" id="KW-0548">Nucleotidyltransferase</keyword>
<gene>
    <name evidence="7" type="ORF">B4U79_17138</name>
</gene>
<reference evidence="7 8" key="1">
    <citation type="journal article" date="2018" name="Gigascience">
        <title>Genomes of trombidid mites reveal novel predicted allergens and laterally-transferred genes associated with secondary metabolism.</title>
        <authorList>
            <person name="Dong X."/>
            <person name="Chaisiri K."/>
            <person name="Xia D."/>
            <person name="Armstrong S.D."/>
            <person name="Fang Y."/>
            <person name="Donnelly M.J."/>
            <person name="Kadowaki T."/>
            <person name="McGarry J.W."/>
            <person name="Darby A.C."/>
            <person name="Makepeace B.L."/>
        </authorList>
    </citation>
    <scope>NUCLEOTIDE SEQUENCE [LARGE SCALE GENOMIC DNA]</scope>
    <source>
        <strain evidence="7">UoL-WK</strain>
    </source>
</reference>
<dbReference type="AlphaFoldDB" id="A0A3S3NNH5"/>
<sequence length="218" mass="24546">MEENQSYTLEKVFIFRKKSDIVLNFIVSTTKLLDVGDKFSTADGQKATVVNVMPIEDMPFFSSSKNSRIPINPDIIINISSSKRQTLGLNISGAINMLKLEKPDEIDLNLFCGDKSIRHMKLLQHLLKLCLQHEIIACEKIYDGITGKIFTDDYGNPIHGDIYMIPYLRYEQQGNKVASYTKGENISRTLQGGFVVKSRGKKGGLKIGQADQFVFMSE</sequence>
<evidence type="ECO:0000256" key="2">
    <source>
        <dbReference type="ARBA" id="ARBA00022478"/>
    </source>
</evidence>
<dbReference type="Gene3D" id="2.40.270.10">
    <property type="entry name" value="DNA-directed RNA polymerase, subunit 2, domain 6"/>
    <property type="match status" value="1"/>
</dbReference>
<feature type="non-terminal residue" evidence="7">
    <location>
        <position position="218"/>
    </location>
</feature>
<dbReference type="Proteomes" id="UP000285301">
    <property type="component" value="Unassembled WGS sequence"/>
</dbReference>
<keyword evidence="2 7" id="KW-0240">DNA-directed RNA polymerase</keyword>
<dbReference type="GO" id="GO:0003677">
    <property type="term" value="F:DNA binding"/>
    <property type="evidence" value="ECO:0007669"/>
    <property type="project" value="InterPro"/>
</dbReference>
<keyword evidence="5" id="KW-0804">Transcription</keyword>
<comment type="caution">
    <text evidence="7">The sequence shown here is derived from an EMBL/GenBank/DDBJ whole genome shotgun (WGS) entry which is preliminary data.</text>
</comment>
<feature type="domain" description="DNA-directed RNA polymerase subunit 2 hybrid-binding" evidence="6">
    <location>
        <begin position="4"/>
        <end position="151"/>
    </location>
</feature>
<dbReference type="GO" id="GO:0003899">
    <property type="term" value="F:DNA-directed RNA polymerase activity"/>
    <property type="evidence" value="ECO:0007669"/>
    <property type="project" value="UniProtKB-EC"/>
</dbReference>
<evidence type="ECO:0000313" key="8">
    <source>
        <dbReference type="Proteomes" id="UP000285301"/>
    </source>
</evidence>
<dbReference type="GO" id="GO:0000428">
    <property type="term" value="C:DNA-directed RNA polymerase complex"/>
    <property type="evidence" value="ECO:0007669"/>
    <property type="project" value="UniProtKB-KW"/>
</dbReference>